<gene>
    <name evidence="2" type="ORF">BU16DRAFT_526396</name>
</gene>
<accession>A0A6A6QUP9</accession>
<name>A0A6A6QUP9_9PEZI</name>
<dbReference type="Proteomes" id="UP000799750">
    <property type="component" value="Unassembled WGS sequence"/>
</dbReference>
<keyword evidence="3" id="KW-1185">Reference proteome</keyword>
<sequence length="304" mass="33942">MPRKLPWLTQSTAKKKEAVTSFEGPKTSRPTKRQRVFTPEFDEEEENEFIRAGASNARKGKERAERAMSSSPIRSSAEEGPPPKEYMKEGVGADDDWMMVEDEFLATATLFTKHLHQAEYARLRKLHVETKPTAGGRPILQNGKVPAETKNRLSAEAKAKAQWNSIQKSFGYEEGEYPSSPERSNLRGLTKGPPPSAALTASQRQAKPKQRRDLSPPRRRRETTTPTARQSNRSILAGVAKELDGISASDDSDDLDAPARLRQPVRPAMSRNRKVFGASNITTTIAHNIETGIIISFLHLRFPR</sequence>
<proteinExistence type="predicted"/>
<dbReference type="AlphaFoldDB" id="A0A6A6QUP9"/>
<feature type="region of interest" description="Disordered" evidence="1">
    <location>
        <begin position="172"/>
        <end position="236"/>
    </location>
</feature>
<organism evidence="2 3">
    <name type="scientific">Lophium mytilinum</name>
    <dbReference type="NCBI Taxonomy" id="390894"/>
    <lineage>
        <taxon>Eukaryota</taxon>
        <taxon>Fungi</taxon>
        <taxon>Dikarya</taxon>
        <taxon>Ascomycota</taxon>
        <taxon>Pezizomycotina</taxon>
        <taxon>Dothideomycetes</taxon>
        <taxon>Pleosporomycetidae</taxon>
        <taxon>Mytilinidiales</taxon>
        <taxon>Mytilinidiaceae</taxon>
        <taxon>Lophium</taxon>
    </lineage>
</organism>
<feature type="region of interest" description="Disordered" evidence="1">
    <location>
        <begin position="1"/>
        <end position="90"/>
    </location>
</feature>
<dbReference type="OrthoDB" id="5374569at2759"/>
<dbReference type="EMBL" id="MU004188">
    <property type="protein sequence ID" value="KAF2495844.1"/>
    <property type="molecule type" value="Genomic_DNA"/>
</dbReference>
<protein>
    <submittedName>
        <fullName evidence="2">Uncharacterized protein</fullName>
    </submittedName>
</protein>
<evidence type="ECO:0000313" key="3">
    <source>
        <dbReference type="Proteomes" id="UP000799750"/>
    </source>
</evidence>
<reference evidence="2" key="1">
    <citation type="journal article" date="2020" name="Stud. Mycol.">
        <title>101 Dothideomycetes genomes: a test case for predicting lifestyles and emergence of pathogens.</title>
        <authorList>
            <person name="Haridas S."/>
            <person name="Albert R."/>
            <person name="Binder M."/>
            <person name="Bloem J."/>
            <person name="Labutti K."/>
            <person name="Salamov A."/>
            <person name="Andreopoulos B."/>
            <person name="Baker S."/>
            <person name="Barry K."/>
            <person name="Bills G."/>
            <person name="Bluhm B."/>
            <person name="Cannon C."/>
            <person name="Castanera R."/>
            <person name="Culley D."/>
            <person name="Daum C."/>
            <person name="Ezra D."/>
            <person name="Gonzalez J."/>
            <person name="Henrissat B."/>
            <person name="Kuo A."/>
            <person name="Liang C."/>
            <person name="Lipzen A."/>
            <person name="Lutzoni F."/>
            <person name="Magnuson J."/>
            <person name="Mondo S."/>
            <person name="Nolan M."/>
            <person name="Ohm R."/>
            <person name="Pangilinan J."/>
            <person name="Park H.-J."/>
            <person name="Ramirez L."/>
            <person name="Alfaro M."/>
            <person name="Sun H."/>
            <person name="Tritt A."/>
            <person name="Yoshinaga Y."/>
            <person name="Zwiers L.-H."/>
            <person name="Turgeon B."/>
            <person name="Goodwin S."/>
            <person name="Spatafora J."/>
            <person name="Crous P."/>
            <person name="Grigoriev I."/>
        </authorList>
    </citation>
    <scope>NUCLEOTIDE SEQUENCE</scope>
    <source>
        <strain evidence="2">CBS 269.34</strain>
    </source>
</reference>
<evidence type="ECO:0000313" key="2">
    <source>
        <dbReference type="EMBL" id="KAF2495844.1"/>
    </source>
</evidence>
<evidence type="ECO:0000256" key="1">
    <source>
        <dbReference type="SAM" id="MobiDB-lite"/>
    </source>
</evidence>